<evidence type="ECO:0000256" key="2">
    <source>
        <dbReference type="SAM" id="Phobius"/>
    </source>
</evidence>
<evidence type="ECO:0000313" key="4">
    <source>
        <dbReference type="Proteomes" id="UP000503820"/>
    </source>
</evidence>
<feature type="transmembrane region" description="Helical" evidence="2">
    <location>
        <begin position="12"/>
        <end position="33"/>
    </location>
</feature>
<dbReference type="Proteomes" id="UP000503820">
    <property type="component" value="Unassembled WGS sequence"/>
</dbReference>
<keyword evidence="2" id="KW-0812">Transmembrane</keyword>
<evidence type="ECO:0000313" key="3">
    <source>
        <dbReference type="EMBL" id="GFM35868.1"/>
    </source>
</evidence>
<reference evidence="3 4" key="1">
    <citation type="submission" date="2020-05" db="EMBL/GenBank/DDBJ databases">
        <title>Draft genome sequence of Desulfovibrio psychrotolerans JS1T.</title>
        <authorList>
            <person name="Ueno A."/>
            <person name="Tamazawa S."/>
            <person name="Tamamura S."/>
            <person name="Murakami T."/>
            <person name="Kiyama T."/>
            <person name="Inomata H."/>
            <person name="Amano Y."/>
            <person name="Miyakawa K."/>
            <person name="Tamaki H."/>
            <person name="Naganuma T."/>
            <person name="Kaneko K."/>
        </authorList>
    </citation>
    <scope>NUCLEOTIDE SEQUENCE [LARGE SCALE GENOMIC DNA]</scope>
    <source>
        <strain evidence="3 4">JS1</strain>
    </source>
</reference>
<gene>
    <name evidence="3" type="ORF">DSM19430T_05520</name>
</gene>
<proteinExistence type="predicted"/>
<comment type="caution">
    <text evidence="3">The sequence shown here is derived from an EMBL/GenBank/DDBJ whole genome shotgun (WGS) entry which is preliminary data.</text>
</comment>
<protein>
    <recommendedName>
        <fullName evidence="5">Periplasmic heavy metal sensor</fullName>
    </recommendedName>
</protein>
<organism evidence="3 4">
    <name type="scientific">Desulfovibrio psychrotolerans</name>
    <dbReference type="NCBI Taxonomy" id="415242"/>
    <lineage>
        <taxon>Bacteria</taxon>
        <taxon>Pseudomonadati</taxon>
        <taxon>Thermodesulfobacteriota</taxon>
        <taxon>Desulfovibrionia</taxon>
        <taxon>Desulfovibrionales</taxon>
        <taxon>Desulfovibrionaceae</taxon>
        <taxon>Desulfovibrio</taxon>
    </lineage>
</organism>
<keyword evidence="4" id="KW-1185">Reference proteome</keyword>
<feature type="region of interest" description="Disordered" evidence="1">
    <location>
        <begin position="123"/>
        <end position="143"/>
    </location>
</feature>
<feature type="compositionally biased region" description="Pro residues" evidence="1">
    <location>
        <begin position="131"/>
        <end position="143"/>
    </location>
</feature>
<dbReference type="EMBL" id="BLVP01000001">
    <property type="protein sequence ID" value="GFM35868.1"/>
    <property type="molecule type" value="Genomic_DNA"/>
</dbReference>
<keyword evidence="2" id="KW-0472">Membrane</keyword>
<sequence>MRLSHSTPLRHYCAALALLISGIVVGAFGMHVWQRAQGPGFPPPGDFKVRIWEHFERELKLTPEQVVLIRPDFEEAWEQGDAIRRTVEPQMKALFAQAMERVRVHLTPEQLVLLEEFDRRMEERRNRHDGPPPPMFELPPPAK</sequence>
<dbReference type="RefSeq" id="WP_174408530.1">
    <property type="nucleotide sequence ID" value="NZ_BLVP01000001.1"/>
</dbReference>
<evidence type="ECO:0000256" key="1">
    <source>
        <dbReference type="SAM" id="MobiDB-lite"/>
    </source>
</evidence>
<evidence type="ECO:0008006" key="5">
    <source>
        <dbReference type="Google" id="ProtNLM"/>
    </source>
</evidence>
<accession>A0A7J0BQE3</accession>
<dbReference type="AlphaFoldDB" id="A0A7J0BQE3"/>
<keyword evidence="2" id="KW-1133">Transmembrane helix</keyword>
<name>A0A7J0BQE3_9BACT</name>